<organism evidence="1">
    <name type="scientific">viral metagenome</name>
    <dbReference type="NCBI Taxonomy" id="1070528"/>
    <lineage>
        <taxon>unclassified sequences</taxon>
        <taxon>metagenomes</taxon>
        <taxon>organismal metagenomes</taxon>
    </lineage>
</organism>
<accession>A0A6C0EFC4</accession>
<protein>
    <submittedName>
        <fullName evidence="1">Uncharacterized protein</fullName>
    </submittedName>
</protein>
<name>A0A6C0EFC4_9ZZZZ</name>
<sequence>MNSNTKFPTDIINIILAYDGRIKYRRDKYVNIIHKHDERYNMITPLINKKMEIMKDITFAHTSSFYFEFGFDIDYGIGLCYDYNFSYPDKLEICYYDWREDGKIEQIRTYL</sequence>
<dbReference type="EMBL" id="MN739822">
    <property type="protein sequence ID" value="QHT27452.1"/>
    <property type="molecule type" value="Genomic_DNA"/>
</dbReference>
<proteinExistence type="predicted"/>
<evidence type="ECO:0000313" key="1">
    <source>
        <dbReference type="EMBL" id="QHT27452.1"/>
    </source>
</evidence>
<dbReference type="AlphaFoldDB" id="A0A6C0EFC4"/>
<reference evidence="1" key="1">
    <citation type="journal article" date="2020" name="Nature">
        <title>Giant virus diversity and host interactions through global metagenomics.</title>
        <authorList>
            <person name="Schulz F."/>
            <person name="Roux S."/>
            <person name="Paez-Espino D."/>
            <person name="Jungbluth S."/>
            <person name="Walsh D.A."/>
            <person name="Denef V.J."/>
            <person name="McMahon K.D."/>
            <person name="Konstantinidis K.T."/>
            <person name="Eloe-Fadrosh E.A."/>
            <person name="Kyrpides N.C."/>
            <person name="Woyke T."/>
        </authorList>
    </citation>
    <scope>NUCLEOTIDE SEQUENCE</scope>
    <source>
        <strain evidence="1">GVMAG-M-3300023179-33</strain>
    </source>
</reference>